<dbReference type="KEGG" id="lto:RGQ30_30220"/>
<keyword evidence="2" id="KW-0012">Acyltransferase</keyword>
<dbReference type="EMBL" id="AP028947">
    <property type="protein sequence ID" value="BET27521.1"/>
    <property type="molecule type" value="Genomic_DNA"/>
</dbReference>
<dbReference type="PANTHER" id="PTHR43877:SF1">
    <property type="entry name" value="ACETYLTRANSFERASE"/>
    <property type="match status" value="1"/>
</dbReference>
<dbReference type="PANTHER" id="PTHR43877">
    <property type="entry name" value="AMINOALKYLPHOSPHONATE N-ACETYLTRANSFERASE-RELATED-RELATED"/>
    <property type="match status" value="1"/>
</dbReference>
<evidence type="ECO:0000313" key="4">
    <source>
        <dbReference type="EMBL" id="BET27521.1"/>
    </source>
</evidence>
<keyword evidence="5" id="KW-1185">Reference proteome</keyword>
<dbReference type="InterPro" id="IPR016181">
    <property type="entry name" value="Acyl_CoA_acyltransferase"/>
</dbReference>
<dbReference type="Gene3D" id="3.40.630.30">
    <property type="match status" value="1"/>
</dbReference>
<evidence type="ECO:0000259" key="3">
    <source>
        <dbReference type="PROSITE" id="PS51186"/>
    </source>
</evidence>
<keyword evidence="1" id="KW-0808">Transferase</keyword>
<dbReference type="Pfam" id="PF13673">
    <property type="entry name" value="Acetyltransf_10"/>
    <property type="match status" value="1"/>
</dbReference>
<evidence type="ECO:0000256" key="1">
    <source>
        <dbReference type="ARBA" id="ARBA00022679"/>
    </source>
</evidence>
<reference evidence="4 5" key="1">
    <citation type="submission" date="2023-10" db="EMBL/GenBank/DDBJ databases">
        <title>Complete Genome Sequence of Limnobacter thiooxidans CS-K2T, Isolated from freshwater lake sediments in Bavaria, Germany.</title>
        <authorList>
            <person name="Naruki M."/>
            <person name="Watanabe A."/>
            <person name="Warashina T."/>
            <person name="Morita T."/>
            <person name="Arakawa K."/>
        </authorList>
    </citation>
    <scope>NUCLEOTIDE SEQUENCE [LARGE SCALE GENOMIC DNA]</scope>
    <source>
        <strain evidence="4 5">CS-K2</strain>
    </source>
</reference>
<dbReference type="PROSITE" id="PS51186">
    <property type="entry name" value="GNAT"/>
    <property type="match status" value="1"/>
</dbReference>
<protein>
    <submittedName>
        <fullName evidence="4">GNAT family N-acetyltransferase</fullName>
    </submittedName>
</protein>
<name>A0AA86MEY1_9BURK</name>
<sequence length="140" mass="15776">MIRIDCSSWLINGEWASSIRRSVFIEEQGIDEAEEWDEHDASSVHAVAWWENSPVGTARLLPQGKIGRMAVLPEFRSRGIGKALLLALLNVARQQNMKTLRLSAQQQAIEFYSRHGFAPDGPAHMEVGIPHQWMVLNLTT</sequence>
<gene>
    <name evidence="4" type="ORF">RGQ30_30220</name>
</gene>
<accession>A0AA86MEY1</accession>
<dbReference type="GO" id="GO:0016747">
    <property type="term" value="F:acyltransferase activity, transferring groups other than amino-acyl groups"/>
    <property type="evidence" value="ECO:0007669"/>
    <property type="project" value="InterPro"/>
</dbReference>
<dbReference type="InterPro" id="IPR000182">
    <property type="entry name" value="GNAT_dom"/>
</dbReference>
<proteinExistence type="predicted"/>
<organism evidence="4 5">
    <name type="scientific">Limnobacter thiooxidans</name>
    <dbReference type="NCBI Taxonomy" id="131080"/>
    <lineage>
        <taxon>Bacteria</taxon>
        <taxon>Pseudomonadati</taxon>
        <taxon>Pseudomonadota</taxon>
        <taxon>Betaproteobacteria</taxon>
        <taxon>Burkholderiales</taxon>
        <taxon>Burkholderiaceae</taxon>
        <taxon>Limnobacter</taxon>
    </lineage>
</organism>
<dbReference type="Proteomes" id="UP001329151">
    <property type="component" value="Chromosome"/>
</dbReference>
<dbReference type="RefSeq" id="WP_130557410.1">
    <property type="nucleotide sequence ID" value="NZ_AP028947.1"/>
</dbReference>
<evidence type="ECO:0000256" key="2">
    <source>
        <dbReference type="ARBA" id="ARBA00023315"/>
    </source>
</evidence>
<dbReference type="InterPro" id="IPR050832">
    <property type="entry name" value="Bact_Acetyltransf"/>
</dbReference>
<dbReference type="SUPFAM" id="SSF55729">
    <property type="entry name" value="Acyl-CoA N-acyltransferases (Nat)"/>
    <property type="match status" value="1"/>
</dbReference>
<feature type="domain" description="N-acetyltransferase" evidence="3">
    <location>
        <begin position="2"/>
        <end position="139"/>
    </location>
</feature>
<dbReference type="CDD" id="cd04301">
    <property type="entry name" value="NAT_SF"/>
    <property type="match status" value="1"/>
</dbReference>
<evidence type="ECO:0000313" key="5">
    <source>
        <dbReference type="Proteomes" id="UP001329151"/>
    </source>
</evidence>
<dbReference type="AlphaFoldDB" id="A0AA86MEY1"/>